<name>A0A4Y3QVP8_STRCI</name>
<reference evidence="2 3" key="1">
    <citation type="submission" date="2019-06" db="EMBL/GenBank/DDBJ databases">
        <title>Whole genome shotgun sequence of Streptomyces cacaoi subsp. cacaoi NBRC 12748.</title>
        <authorList>
            <person name="Hosoyama A."/>
            <person name="Uohara A."/>
            <person name="Ohji S."/>
            <person name="Ichikawa N."/>
        </authorList>
    </citation>
    <scope>NUCLEOTIDE SEQUENCE [LARGE SCALE GENOMIC DNA]</scope>
    <source>
        <strain evidence="2 3">NBRC 12748</strain>
    </source>
</reference>
<dbReference type="AlphaFoldDB" id="A0A4Y3QVP8"/>
<evidence type="ECO:0000313" key="2">
    <source>
        <dbReference type="EMBL" id="GEB49486.1"/>
    </source>
</evidence>
<protein>
    <submittedName>
        <fullName evidence="2">Uncharacterized protein</fullName>
    </submittedName>
</protein>
<dbReference type="EMBL" id="BJMM01000007">
    <property type="protein sequence ID" value="GEB49486.1"/>
    <property type="molecule type" value="Genomic_DNA"/>
</dbReference>
<feature type="region of interest" description="Disordered" evidence="1">
    <location>
        <begin position="1"/>
        <end position="146"/>
    </location>
</feature>
<organism evidence="2 3">
    <name type="scientific">Streptomyces cacaoi</name>
    <dbReference type="NCBI Taxonomy" id="1898"/>
    <lineage>
        <taxon>Bacteria</taxon>
        <taxon>Bacillati</taxon>
        <taxon>Actinomycetota</taxon>
        <taxon>Actinomycetes</taxon>
        <taxon>Kitasatosporales</taxon>
        <taxon>Streptomycetaceae</taxon>
        <taxon>Streptomyces</taxon>
    </lineage>
</organism>
<evidence type="ECO:0000313" key="3">
    <source>
        <dbReference type="Proteomes" id="UP000319210"/>
    </source>
</evidence>
<proteinExistence type="predicted"/>
<sequence>MAVACGVPAPQQASRLPAPIEQAGAPLHRTDSPVARARPTTTPNRDEPDRNQGRTRAVPETEQAEPDRSEPNRPEPGPRDGPARATRRRVAALPPRRPPPRLTLPASRYARETWTQRKRHFRALGRLPSVEEEKAPDADATEGPTP</sequence>
<feature type="compositionally biased region" description="Basic and acidic residues" evidence="1">
    <location>
        <begin position="65"/>
        <end position="82"/>
    </location>
</feature>
<comment type="caution">
    <text evidence="2">The sequence shown here is derived from an EMBL/GenBank/DDBJ whole genome shotgun (WGS) entry which is preliminary data.</text>
</comment>
<keyword evidence="3" id="KW-1185">Reference proteome</keyword>
<accession>A0A4Y3QVP8</accession>
<dbReference type="Proteomes" id="UP000319210">
    <property type="component" value="Unassembled WGS sequence"/>
</dbReference>
<gene>
    <name evidence="2" type="ORF">SCA03_20370</name>
</gene>
<evidence type="ECO:0000256" key="1">
    <source>
        <dbReference type="SAM" id="MobiDB-lite"/>
    </source>
</evidence>